<dbReference type="Proteomes" id="UP001595872">
    <property type="component" value="Unassembled WGS sequence"/>
</dbReference>
<feature type="compositionally biased region" description="Low complexity" evidence="1">
    <location>
        <begin position="28"/>
        <end position="41"/>
    </location>
</feature>
<dbReference type="EMBL" id="JBHSIT010000011">
    <property type="protein sequence ID" value="MFC4911991.1"/>
    <property type="molecule type" value="Genomic_DNA"/>
</dbReference>
<dbReference type="RefSeq" id="WP_378261479.1">
    <property type="nucleotide sequence ID" value="NZ_JBHSIT010000011.1"/>
</dbReference>
<gene>
    <name evidence="4" type="ORF">ACFPCY_32130</name>
</gene>
<evidence type="ECO:0000313" key="5">
    <source>
        <dbReference type="Proteomes" id="UP001595872"/>
    </source>
</evidence>
<dbReference type="GO" id="GO:0016787">
    <property type="term" value="F:hydrolase activity"/>
    <property type="evidence" value="ECO:0007669"/>
    <property type="project" value="UniProtKB-KW"/>
</dbReference>
<evidence type="ECO:0000259" key="3">
    <source>
        <dbReference type="Pfam" id="PF20091"/>
    </source>
</evidence>
<keyword evidence="2" id="KW-0732">Signal</keyword>
<keyword evidence="5" id="KW-1185">Reference proteome</keyword>
<feature type="compositionally biased region" description="Basic and acidic residues" evidence="1">
    <location>
        <begin position="367"/>
        <end position="380"/>
    </location>
</feature>
<feature type="region of interest" description="Disordered" evidence="1">
    <location>
        <begin position="28"/>
        <end position="51"/>
    </location>
</feature>
<proteinExistence type="predicted"/>
<feature type="signal peptide" evidence="2">
    <location>
        <begin position="1"/>
        <end position="26"/>
    </location>
</feature>
<evidence type="ECO:0000256" key="1">
    <source>
        <dbReference type="SAM" id="MobiDB-lite"/>
    </source>
</evidence>
<dbReference type="Pfam" id="PF20091">
    <property type="entry name" value="Abhydrolase_10"/>
    <property type="match status" value="1"/>
</dbReference>
<accession>A0ABV9U9Q5</accession>
<feature type="region of interest" description="Disordered" evidence="1">
    <location>
        <begin position="361"/>
        <end position="388"/>
    </location>
</feature>
<protein>
    <submittedName>
        <fullName evidence="4">Alpha/beta hydrolase domain-containing protein</fullName>
    </submittedName>
</protein>
<organism evidence="4 5">
    <name type="scientific">Actinomadura gamaensis</name>
    <dbReference type="NCBI Taxonomy" id="1763541"/>
    <lineage>
        <taxon>Bacteria</taxon>
        <taxon>Bacillati</taxon>
        <taxon>Actinomycetota</taxon>
        <taxon>Actinomycetes</taxon>
        <taxon>Streptosporangiales</taxon>
        <taxon>Thermomonosporaceae</taxon>
        <taxon>Actinomadura</taxon>
    </lineage>
</organism>
<evidence type="ECO:0000256" key="2">
    <source>
        <dbReference type="SAM" id="SignalP"/>
    </source>
</evidence>
<feature type="domain" description="Alpha/beta hydrolase" evidence="3">
    <location>
        <begin position="43"/>
        <end position="461"/>
    </location>
</feature>
<reference evidence="5" key="1">
    <citation type="journal article" date="2019" name="Int. J. Syst. Evol. Microbiol.">
        <title>The Global Catalogue of Microorganisms (GCM) 10K type strain sequencing project: providing services to taxonomists for standard genome sequencing and annotation.</title>
        <authorList>
            <consortium name="The Broad Institute Genomics Platform"/>
            <consortium name="The Broad Institute Genome Sequencing Center for Infectious Disease"/>
            <person name="Wu L."/>
            <person name="Ma J."/>
        </authorList>
    </citation>
    <scope>NUCLEOTIDE SEQUENCE [LARGE SCALE GENOMIC DNA]</scope>
    <source>
        <strain evidence="5">KLKA75</strain>
    </source>
</reference>
<sequence>MTKRTVTALLAAVLGLAAAPAAGCQAAKPASAASRPSVSGPLTGGRMTTAAPIPLPGYTEREYVMRGTAASYVYTGTPQPDGRWNVGVAGHASYATRLVVRRPADPRRFNGTVVVEWLDLPPGQGGIDLDPDFLTERAELLRSGYAWVGVSAQQQGVQTLKSRDPGRYGALSHPGDDYSYDIYAQVAAVLRHPGGTDPLRGLRPRRLIADGYSGSSRRLTTFYDAIQPLARPYDAFLIHGRGATSAPLAQGRPSPATVAVRIDASAPVLTVQTETELVPAPPDFPKLDYLPAAQPDSRNFRLWEVPGTSHVDKDLATQLARETTGREPTACAKPPNDGQGRYVMDAALAHLDLWVRTGTPAPTAPRIEQKDAQPVRDSDGNVRGGLRTPALQAPTATLTGDGNSGANPQCELEGVTTPWPGSRLKARYPDHDAYVAAVRRAVRDAQAAGHLLPADAAEILASAKAADLP</sequence>
<feature type="chain" id="PRO_5047067919" evidence="2">
    <location>
        <begin position="27"/>
        <end position="469"/>
    </location>
</feature>
<keyword evidence="4" id="KW-0378">Hydrolase</keyword>
<name>A0ABV9U9Q5_9ACTN</name>
<dbReference type="InterPro" id="IPR045394">
    <property type="entry name" value="Abhydrolase_dom"/>
</dbReference>
<evidence type="ECO:0000313" key="4">
    <source>
        <dbReference type="EMBL" id="MFC4911991.1"/>
    </source>
</evidence>
<comment type="caution">
    <text evidence="4">The sequence shown here is derived from an EMBL/GenBank/DDBJ whole genome shotgun (WGS) entry which is preliminary data.</text>
</comment>